<dbReference type="Proteomes" id="UP001209878">
    <property type="component" value="Unassembled WGS sequence"/>
</dbReference>
<sequence>MSTTLIARTLKATSTWDSYTAPDKIPNKVDTKRITAEWTALAKQRDIFNGNIETCLERQHYN</sequence>
<name>A0AAD9KQN0_RIDPI</name>
<dbReference type="AlphaFoldDB" id="A0AAD9KQN0"/>
<gene>
    <name evidence="1" type="ORF">NP493_700g01000</name>
</gene>
<comment type="caution">
    <text evidence="1">The sequence shown here is derived from an EMBL/GenBank/DDBJ whole genome shotgun (WGS) entry which is preliminary data.</text>
</comment>
<keyword evidence="2" id="KW-1185">Reference proteome</keyword>
<accession>A0AAD9KQN0</accession>
<organism evidence="1 2">
    <name type="scientific">Ridgeia piscesae</name>
    <name type="common">Tubeworm</name>
    <dbReference type="NCBI Taxonomy" id="27915"/>
    <lineage>
        <taxon>Eukaryota</taxon>
        <taxon>Metazoa</taxon>
        <taxon>Spiralia</taxon>
        <taxon>Lophotrochozoa</taxon>
        <taxon>Annelida</taxon>
        <taxon>Polychaeta</taxon>
        <taxon>Sedentaria</taxon>
        <taxon>Canalipalpata</taxon>
        <taxon>Sabellida</taxon>
        <taxon>Siboglinidae</taxon>
        <taxon>Ridgeia</taxon>
    </lineage>
</organism>
<evidence type="ECO:0000313" key="1">
    <source>
        <dbReference type="EMBL" id="KAK2175894.1"/>
    </source>
</evidence>
<reference evidence="1" key="1">
    <citation type="journal article" date="2023" name="Mol. Biol. Evol.">
        <title>Third-Generation Sequencing Reveals the Adaptive Role of the Epigenome in Three Deep-Sea Polychaetes.</title>
        <authorList>
            <person name="Perez M."/>
            <person name="Aroh O."/>
            <person name="Sun Y."/>
            <person name="Lan Y."/>
            <person name="Juniper S.K."/>
            <person name="Young C.R."/>
            <person name="Angers B."/>
            <person name="Qian P.Y."/>
        </authorList>
    </citation>
    <scope>NUCLEOTIDE SEQUENCE</scope>
    <source>
        <strain evidence="1">R07B-5</strain>
    </source>
</reference>
<evidence type="ECO:0000313" key="2">
    <source>
        <dbReference type="Proteomes" id="UP001209878"/>
    </source>
</evidence>
<dbReference type="EMBL" id="JAODUO010000699">
    <property type="protein sequence ID" value="KAK2175894.1"/>
    <property type="molecule type" value="Genomic_DNA"/>
</dbReference>
<proteinExistence type="predicted"/>
<protein>
    <submittedName>
        <fullName evidence="1">Uncharacterized protein</fullName>
    </submittedName>
</protein>